<evidence type="ECO:0000256" key="1">
    <source>
        <dbReference type="ARBA" id="ARBA00006739"/>
    </source>
</evidence>
<keyword evidence="4" id="KW-0472">Membrane</keyword>
<sequence length="379" mass="43010">MMVLICMYAIIIGYVFFILWLSYGYKKVPLFTSSANIPKQGFSIIIPFRNEEKNLPRLLDSIRQLDYPAFLYEILLVNDNSDDASVTCIELYIKKHSQKNIKILNSIRTSNSPKKDAIQTAIAVTNYSWIVTTDADCMVPTLWLRELDSFIEHTNAKLVAGPVTLPVHSSTFLNVFEQMDTLSLAGATIGGFGNQQAFLCNGAHLAYEKASFIEVNGFQGNTHIASGDDHFLLEKFTKTFPNQIHYLKSPQAIVTTTFQERWSSYITQRKRWAAKSTGYTKTLTKGIGVLILASNLTFVVGVVFAFAKAYTHSLPFLILLFIKIVADFILLIQASRFFNKQKLLLWYPLCALWYPFISSYIALISLKGGFTWKGRYFKR</sequence>
<gene>
    <name evidence="6" type="ORF">SAMN06265376_10411</name>
</gene>
<dbReference type="PANTHER" id="PTHR43630">
    <property type="entry name" value="POLY-BETA-1,6-N-ACETYL-D-GLUCOSAMINE SYNTHASE"/>
    <property type="match status" value="1"/>
</dbReference>
<feature type="transmembrane region" description="Helical" evidence="4">
    <location>
        <begin position="287"/>
        <end position="307"/>
    </location>
</feature>
<feature type="transmembrane region" description="Helical" evidence="4">
    <location>
        <begin position="344"/>
        <end position="366"/>
    </location>
</feature>
<organism evidence="6 7">
    <name type="scientific">Dokdonia pacifica</name>
    <dbReference type="NCBI Taxonomy" id="1627892"/>
    <lineage>
        <taxon>Bacteria</taxon>
        <taxon>Pseudomonadati</taxon>
        <taxon>Bacteroidota</taxon>
        <taxon>Flavobacteriia</taxon>
        <taxon>Flavobacteriales</taxon>
        <taxon>Flavobacteriaceae</taxon>
        <taxon>Dokdonia</taxon>
    </lineage>
</organism>
<feature type="domain" description="Glycosyltransferase 2-like" evidence="5">
    <location>
        <begin position="43"/>
        <end position="166"/>
    </location>
</feature>
<dbReference type="Proteomes" id="UP000198379">
    <property type="component" value="Unassembled WGS sequence"/>
</dbReference>
<dbReference type="InterPro" id="IPR029044">
    <property type="entry name" value="Nucleotide-diphossugar_trans"/>
</dbReference>
<dbReference type="Gene3D" id="3.90.550.10">
    <property type="entry name" value="Spore Coat Polysaccharide Biosynthesis Protein SpsA, Chain A"/>
    <property type="match status" value="1"/>
</dbReference>
<dbReference type="GO" id="GO:0016757">
    <property type="term" value="F:glycosyltransferase activity"/>
    <property type="evidence" value="ECO:0007669"/>
    <property type="project" value="UniProtKB-KW"/>
</dbReference>
<reference evidence="6 7" key="1">
    <citation type="submission" date="2017-06" db="EMBL/GenBank/DDBJ databases">
        <authorList>
            <person name="Kim H.J."/>
            <person name="Triplett B.A."/>
        </authorList>
    </citation>
    <scope>NUCLEOTIDE SEQUENCE [LARGE SCALE GENOMIC DNA]</scope>
    <source>
        <strain evidence="6 7">DSM 25597</strain>
    </source>
</reference>
<protein>
    <submittedName>
        <fullName evidence="6">Glycosyltransferase, catalytic subunit of cellulose synthase and poly-beta-1,6-N-acetylglucosamine synthase</fullName>
    </submittedName>
</protein>
<feature type="transmembrane region" description="Helical" evidence="4">
    <location>
        <begin position="6"/>
        <end position="25"/>
    </location>
</feature>
<dbReference type="Pfam" id="PF00535">
    <property type="entry name" value="Glycos_transf_2"/>
    <property type="match status" value="1"/>
</dbReference>
<proteinExistence type="inferred from homology"/>
<keyword evidence="3 6" id="KW-0808">Transferase</keyword>
<keyword evidence="4" id="KW-1133">Transmembrane helix</keyword>
<evidence type="ECO:0000256" key="2">
    <source>
        <dbReference type="ARBA" id="ARBA00022676"/>
    </source>
</evidence>
<dbReference type="CDD" id="cd04192">
    <property type="entry name" value="GT_2_like_e"/>
    <property type="match status" value="1"/>
</dbReference>
<keyword evidence="7" id="KW-1185">Reference proteome</keyword>
<name>A0A238ZZM1_9FLAO</name>
<evidence type="ECO:0000256" key="4">
    <source>
        <dbReference type="SAM" id="Phobius"/>
    </source>
</evidence>
<dbReference type="SUPFAM" id="SSF53448">
    <property type="entry name" value="Nucleotide-diphospho-sugar transferases"/>
    <property type="match status" value="1"/>
</dbReference>
<dbReference type="EMBL" id="FZNY01000004">
    <property type="protein sequence ID" value="SNR88093.1"/>
    <property type="molecule type" value="Genomic_DNA"/>
</dbReference>
<dbReference type="AlphaFoldDB" id="A0A238ZZM1"/>
<evidence type="ECO:0000313" key="6">
    <source>
        <dbReference type="EMBL" id="SNR88093.1"/>
    </source>
</evidence>
<dbReference type="InterPro" id="IPR001173">
    <property type="entry name" value="Glyco_trans_2-like"/>
</dbReference>
<evidence type="ECO:0000256" key="3">
    <source>
        <dbReference type="ARBA" id="ARBA00022679"/>
    </source>
</evidence>
<comment type="similarity">
    <text evidence="1">Belongs to the glycosyltransferase 2 family.</text>
</comment>
<keyword evidence="2" id="KW-0328">Glycosyltransferase</keyword>
<dbReference type="OrthoDB" id="9805625at2"/>
<accession>A0A238ZZM1</accession>
<dbReference type="RefSeq" id="WP_089371837.1">
    <property type="nucleotide sequence ID" value="NZ_BMEP01000007.1"/>
</dbReference>
<feature type="transmembrane region" description="Helical" evidence="4">
    <location>
        <begin position="313"/>
        <end position="332"/>
    </location>
</feature>
<evidence type="ECO:0000259" key="5">
    <source>
        <dbReference type="Pfam" id="PF00535"/>
    </source>
</evidence>
<dbReference type="PANTHER" id="PTHR43630:SF1">
    <property type="entry name" value="POLY-BETA-1,6-N-ACETYL-D-GLUCOSAMINE SYNTHASE"/>
    <property type="match status" value="1"/>
</dbReference>
<evidence type="ECO:0000313" key="7">
    <source>
        <dbReference type="Proteomes" id="UP000198379"/>
    </source>
</evidence>
<keyword evidence="4" id="KW-0812">Transmembrane</keyword>